<sequence length="164" mass="18890">MAHIDRPWKAYPPRRDNLLLILHDIQDHNPRNYLPDDEVEEVARYLDIPVSELDGIISFYSMFSRRPRGRYVIRMCDSLACRLAGSLDLYFALQEGLGIKRGQTTPDGLFTVELVNCLGCCDKGPSLMVNDELHTRMTREKLDLLIEELARREGVAYEPRTVHS</sequence>
<evidence type="ECO:0000313" key="9">
    <source>
        <dbReference type="Proteomes" id="UP000001296"/>
    </source>
</evidence>
<keyword evidence="8" id="KW-0560">Oxidoreductase</keyword>
<feature type="binding site" evidence="7">
    <location>
        <position position="117"/>
    </location>
    <ligand>
        <name>[2Fe-2S] cluster</name>
        <dbReference type="ChEBI" id="CHEBI:190135"/>
    </ligand>
</feature>
<dbReference type="eggNOG" id="COG1905">
    <property type="taxonomic scope" value="Bacteria"/>
</dbReference>
<dbReference type="GO" id="GO:0016491">
    <property type="term" value="F:oxidoreductase activity"/>
    <property type="evidence" value="ECO:0007669"/>
    <property type="project" value="UniProtKB-KW"/>
</dbReference>
<dbReference type="GO" id="GO:0046872">
    <property type="term" value="F:metal ion binding"/>
    <property type="evidence" value="ECO:0007669"/>
    <property type="project" value="UniProtKB-KW"/>
</dbReference>
<dbReference type="InterPro" id="IPR028431">
    <property type="entry name" value="NADP_DH_HndA-like"/>
</dbReference>
<keyword evidence="2 7" id="KW-0001">2Fe-2S</keyword>
<dbReference type="SUPFAM" id="SSF52833">
    <property type="entry name" value="Thioredoxin-like"/>
    <property type="match status" value="1"/>
</dbReference>
<evidence type="ECO:0000256" key="6">
    <source>
        <dbReference type="ARBA" id="ARBA00034078"/>
    </source>
</evidence>
<keyword evidence="3 7" id="KW-0479">Metal-binding</keyword>
<dbReference type="EMBL" id="CP001698">
    <property type="protein sequence ID" value="ADN01583.1"/>
    <property type="molecule type" value="Genomic_DNA"/>
</dbReference>
<dbReference type="InterPro" id="IPR002023">
    <property type="entry name" value="NuoE-like"/>
</dbReference>
<dbReference type="Gene3D" id="3.40.30.10">
    <property type="entry name" value="Glutaredoxin"/>
    <property type="match status" value="1"/>
</dbReference>
<dbReference type="NCBIfam" id="NF005722">
    <property type="entry name" value="PRK07539.1-2"/>
    <property type="match status" value="1"/>
</dbReference>
<evidence type="ECO:0000313" key="8">
    <source>
        <dbReference type="EMBL" id="ADN01583.1"/>
    </source>
</evidence>
<name>E0RR05_WINT6</name>
<dbReference type="PANTHER" id="PTHR43342:SF1">
    <property type="entry name" value="BIFURCATING [FEFE] HYDROGENASE GAMMA SUBUNIT"/>
    <property type="match status" value="1"/>
</dbReference>
<dbReference type="AlphaFoldDB" id="E0RR05"/>
<comment type="cofactor">
    <cofactor evidence="7">
        <name>[2Fe-2S] cluster</name>
        <dbReference type="ChEBI" id="CHEBI:190135"/>
    </cofactor>
    <text evidence="7">Binds 1 [2Fe-2S] cluster.</text>
</comment>
<feature type="binding site" evidence="7">
    <location>
        <position position="121"/>
    </location>
    <ligand>
        <name>[2Fe-2S] cluster</name>
        <dbReference type="ChEBI" id="CHEBI:190135"/>
    </ligand>
</feature>
<comment type="cofactor">
    <cofactor evidence="6">
        <name>[2Fe-2S] cluster</name>
        <dbReference type="ChEBI" id="CHEBI:190135"/>
    </cofactor>
</comment>
<dbReference type="PROSITE" id="PS01099">
    <property type="entry name" value="COMPLEX1_24K"/>
    <property type="match status" value="1"/>
</dbReference>
<dbReference type="PaxDb" id="665571-STHERM_c06240"/>
<evidence type="ECO:0000256" key="7">
    <source>
        <dbReference type="PIRSR" id="PIRSR000216-1"/>
    </source>
</evidence>
<accession>E0RR05</accession>
<gene>
    <name evidence="8" type="ordered locus">STHERM_c06240</name>
</gene>
<keyword evidence="5 7" id="KW-0411">Iron-sulfur</keyword>
<dbReference type="EC" id="1.6.5.11" evidence="8"/>
<dbReference type="PIRSF" id="PIRSF000216">
    <property type="entry name" value="NADH_DH_24kDa"/>
    <property type="match status" value="1"/>
</dbReference>
<evidence type="ECO:0000256" key="1">
    <source>
        <dbReference type="ARBA" id="ARBA00010643"/>
    </source>
</evidence>
<comment type="similarity">
    <text evidence="1">Belongs to the complex I 24 kDa subunit family.</text>
</comment>
<dbReference type="CDD" id="cd03064">
    <property type="entry name" value="TRX_Fd_NuoE"/>
    <property type="match status" value="1"/>
</dbReference>
<reference evidence="8 9" key="2">
    <citation type="journal article" date="2010" name="J. Bacteriol.">
        <title>Genome sequence of the polysaccharide-degrading, thermophilic anaerobe Spirochaeta thermophila DSM 6192.</title>
        <authorList>
            <person name="Angelov A."/>
            <person name="Liebl S."/>
            <person name="Ballschmiter M."/>
            <person name="Bomeke M."/>
            <person name="Lehmann R."/>
            <person name="Liesegang H."/>
            <person name="Daniel R."/>
            <person name="Liebl W."/>
        </authorList>
    </citation>
    <scope>NUCLEOTIDE SEQUENCE [LARGE SCALE GENOMIC DNA]</scope>
    <source>
        <strain evidence="9">ATCC 49972 / DSM 6192 / RI 19.B1</strain>
    </source>
</reference>
<evidence type="ECO:0000256" key="3">
    <source>
        <dbReference type="ARBA" id="ARBA00022723"/>
    </source>
</evidence>
<dbReference type="HOGENOM" id="CLU_054362_2_1_12"/>
<dbReference type="GO" id="GO:0051537">
    <property type="term" value="F:2 iron, 2 sulfur cluster binding"/>
    <property type="evidence" value="ECO:0007669"/>
    <property type="project" value="UniProtKB-KW"/>
</dbReference>
<dbReference type="InterPro" id="IPR036249">
    <property type="entry name" value="Thioredoxin-like_sf"/>
</dbReference>
<reference key="1">
    <citation type="submission" date="2009-08" db="EMBL/GenBank/DDBJ databases">
        <title>The genome sequence of Spirochaeta thermophila DSM6192.</title>
        <authorList>
            <person name="Angelov A."/>
            <person name="Mientus M."/>
            <person name="Wittenberg S."/>
            <person name="Lehmann R."/>
            <person name="Liesegang H."/>
            <person name="Daniel R."/>
            <person name="Liebl W."/>
        </authorList>
    </citation>
    <scope>NUCLEOTIDE SEQUENCE</scope>
    <source>
        <strain>DSM 6192</strain>
    </source>
</reference>
<dbReference type="RefSeq" id="WP_013313424.1">
    <property type="nucleotide sequence ID" value="NC_014484.1"/>
</dbReference>
<evidence type="ECO:0000256" key="4">
    <source>
        <dbReference type="ARBA" id="ARBA00023004"/>
    </source>
</evidence>
<dbReference type="Pfam" id="PF01257">
    <property type="entry name" value="2Fe-2S_thioredx"/>
    <property type="match status" value="1"/>
</dbReference>
<proteinExistence type="inferred from homology"/>
<dbReference type="Proteomes" id="UP000001296">
    <property type="component" value="Chromosome"/>
</dbReference>
<dbReference type="InterPro" id="IPR041921">
    <property type="entry name" value="NuoE_N"/>
</dbReference>
<protein>
    <submittedName>
        <fullName evidence="8">NADH-quinone oxidoreductase subunit E</fullName>
        <ecNumber evidence="8">1.6.5.11</ecNumber>
    </submittedName>
</protein>
<dbReference type="InterPro" id="IPR042128">
    <property type="entry name" value="NuoE_dom"/>
</dbReference>
<dbReference type="KEGG" id="sta:STHERM_c06240"/>
<dbReference type="Gene3D" id="1.10.10.1590">
    <property type="entry name" value="NADH-quinone oxidoreductase subunit E"/>
    <property type="match status" value="1"/>
</dbReference>
<keyword evidence="4 7" id="KW-0408">Iron</keyword>
<evidence type="ECO:0000256" key="5">
    <source>
        <dbReference type="ARBA" id="ARBA00023014"/>
    </source>
</evidence>
<organism evidence="8 9">
    <name type="scientific">Winmispira thermophila (strain ATCC 49972 / DSM 6192 / RI 19.B1)</name>
    <name type="common">Spirochaeta thermophila</name>
    <dbReference type="NCBI Taxonomy" id="665571"/>
    <lineage>
        <taxon>Bacteria</taxon>
        <taxon>Pseudomonadati</taxon>
        <taxon>Spirochaetota</taxon>
        <taxon>Spirochaetia</taxon>
        <taxon>Winmispirales</taxon>
        <taxon>Winmispiraceae</taxon>
        <taxon>Winmispira</taxon>
    </lineage>
</organism>
<feature type="binding site" evidence="7">
    <location>
        <position position="76"/>
    </location>
    <ligand>
        <name>[2Fe-2S] cluster</name>
        <dbReference type="ChEBI" id="CHEBI:190135"/>
    </ligand>
</feature>
<dbReference type="PANTHER" id="PTHR43342">
    <property type="entry name" value="NADH-QUINONE OXIDOREDUCTASE, E SUBUNIT"/>
    <property type="match status" value="1"/>
</dbReference>
<evidence type="ECO:0000256" key="2">
    <source>
        <dbReference type="ARBA" id="ARBA00022714"/>
    </source>
</evidence>
<feature type="binding site" evidence="7">
    <location>
        <position position="81"/>
    </location>
    <ligand>
        <name>[2Fe-2S] cluster</name>
        <dbReference type="ChEBI" id="CHEBI:190135"/>
    </ligand>
</feature>